<reference evidence="2" key="1">
    <citation type="submission" date="2016-10" db="EMBL/GenBank/DDBJ databases">
        <authorList>
            <person name="Varghese N."/>
            <person name="Submissions S."/>
        </authorList>
    </citation>
    <scope>NUCLEOTIDE SEQUENCE [LARGE SCALE GENOMIC DNA]</scope>
    <source>
        <strain evidence="2">DSM 3669</strain>
    </source>
</reference>
<accession>A0A1I6E8T0</accession>
<organism evidence="1 2">
    <name type="scientific">Desulfoscipio geothermicus DSM 3669</name>
    <dbReference type="NCBI Taxonomy" id="1121426"/>
    <lineage>
        <taxon>Bacteria</taxon>
        <taxon>Bacillati</taxon>
        <taxon>Bacillota</taxon>
        <taxon>Clostridia</taxon>
        <taxon>Eubacteriales</taxon>
        <taxon>Desulfallaceae</taxon>
        <taxon>Desulfoscipio</taxon>
    </lineage>
</organism>
<proteinExistence type="predicted"/>
<keyword evidence="2" id="KW-1185">Reference proteome</keyword>
<dbReference type="EMBL" id="FOYM01000030">
    <property type="protein sequence ID" value="SFR14134.1"/>
    <property type="molecule type" value="Genomic_DNA"/>
</dbReference>
<sequence>MGITLGLDILPHLIEAEEWHQFYDKVFNLIKEFPLPVLRFGVEKKFTYDRLYLSRNPESHDQKGKFLAIVGDAQSGTRAEQFIIYRDISVYRKNNLMNNTNLHILLQKENKVRVFYEKTQSYPYHDLVLAIIILAENIFPGRAYAFGDLTARKLEPIMTWLEHYRGKPLKKPVLLRTEKLWQILEQKYSGLKLAENVADKLVEGPAPLYRFLKKTNLPLLRKFLKKVLKEYKPGTIGAMAECLHILDGTHDFELLVELACADPEGPRWQPEKILHIAHWLGAFSPRGKDPCATMSIGFMPPEYFNVYYLTDFYIEKEKACQKIAGITGTRVESLLSILSKYEKEKEAICSMKRENYLLVSNESNKAEQEQESNNENENKVSPIKIVFRKEDIRSLHEQLKQSGISYDAYNLKHLLNFRASQNHIILTEEAWNILDQEDNPDLLALVFQLFSVDNHAPRIMNLIDFIVKNLHDIEQSWQKGAAWDCPSYFLESLA</sequence>
<dbReference type="AlphaFoldDB" id="A0A1I6E8T0"/>
<protein>
    <submittedName>
        <fullName evidence="1">Uncharacterized protein</fullName>
    </submittedName>
</protein>
<name>A0A1I6E8T0_9FIRM</name>
<evidence type="ECO:0000313" key="1">
    <source>
        <dbReference type="EMBL" id="SFR14134.1"/>
    </source>
</evidence>
<dbReference type="Proteomes" id="UP000199584">
    <property type="component" value="Unassembled WGS sequence"/>
</dbReference>
<evidence type="ECO:0000313" key="2">
    <source>
        <dbReference type="Proteomes" id="UP000199584"/>
    </source>
</evidence>
<dbReference type="OrthoDB" id="2868295at2"/>
<gene>
    <name evidence="1" type="ORF">SAMN05660706_13013</name>
</gene>
<dbReference type="RefSeq" id="WP_092486338.1">
    <property type="nucleotide sequence ID" value="NZ_FOYM01000030.1"/>
</dbReference>